<reference evidence="2 3" key="1">
    <citation type="submission" date="2020-08" db="EMBL/GenBank/DDBJ databases">
        <title>Sequencing the genomes of 1000 actinobacteria strains.</title>
        <authorList>
            <person name="Klenk H.-P."/>
        </authorList>
    </citation>
    <scope>NUCLEOTIDE SEQUENCE [LARGE SCALE GENOMIC DNA]</scope>
    <source>
        <strain evidence="2 3">DSM 45258</strain>
    </source>
</reference>
<dbReference type="PANTHER" id="PTHR33490">
    <property type="entry name" value="BLR5614 PROTEIN-RELATED"/>
    <property type="match status" value="1"/>
</dbReference>
<dbReference type="Proteomes" id="UP000567922">
    <property type="component" value="Unassembled WGS sequence"/>
</dbReference>
<evidence type="ECO:0000313" key="3">
    <source>
        <dbReference type="Proteomes" id="UP000567922"/>
    </source>
</evidence>
<evidence type="ECO:0000313" key="2">
    <source>
        <dbReference type="EMBL" id="MBB3038457.1"/>
    </source>
</evidence>
<accession>A0A839RPY0</accession>
<dbReference type="Gene3D" id="2.60.40.2250">
    <property type="match status" value="1"/>
</dbReference>
<dbReference type="GO" id="GO:0008233">
    <property type="term" value="F:peptidase activity"/>
    <property type="evidence" value="ECO:0007669"/>
    <property type="project" value="UniProtKB-KW"/>
</dbReference>
<gene>
    <name evidence="2" type="ORF">FHU29_002926</name>
</gene>
<dbReference type="EMBL" id="JACHWS010000003">
    <property type="protein sequence ID" value="MBB3038457.1"/>
    <property type="molecule type" value="Genomic_DNA"/>
</dbReference>
<name>A0A839RPY0_9ACTN</name>
<keyword evidence="2" id="KW-0645">Protease</keyword>
<comment type="caution">
    <text evidence="2">The sequence shown here is derived from an EMBL/GenBank/DDBJ whole genome shotgun (WGS) entry which is preliminary data.</text>
</comment>
<dbReference type="SMART" id="SM00460">
    <property type="entry name" value="TGc"/>
    <property type="match status" value="1"/>
</dbReference>
<dbReference type="GO" id="GO:0006508">
    <property type="term" value="P:proteolysis"/>
    <property type="evidence" value="ECO:0007669"/>
    <property type="project" value="UniProtKB-KW"/>
</dbReference>
<dbReference type="AlphaFoldDB" id="A0A839RPY0"/>
<dbReference type="InterPro" id="IPR038765">
    <property type="entry name" value="Papain-like_cys_pep_sf"/>
</dbReference>
<dbReference type="Gene3D" id="3.10.620.30">
    <property type="match status" value="1"/>
</dbReference>
<keyword evidence="2" id="KW-0378">Hydrolase</keyword>
<evidence type="ECO:0000259" key="1">
    <source>
        <dbReference type="SMART" id="SM00460"/>
    </source>
</evidence>
<dbReference type="Pfam" id="PF01841">
    <property type="entry name" value="Transglut_core"/>
    <property type="match status" value="1"/>
</dbReference>
<dbReference type="RefSeq" id="WP_083962335.1">
    <property type="nucleotide sequence ID" value="NZ_BDDI01000008.1"/>
</dbReference>
<protein>
    <submittedName>
        <fullName evidence="2">Transglutaminase-like putative cysteine protease</fullName>
    </submittedName>
</protein>
<dbReference type="SUPFAM" id="SSF54001">
    <property type="entry name" value="Cysteine proteinases"/>
    <property type="match status" value="1"/>
</dbReference>
<dbReference type="OrthoDB" id="5438043at2"/>
<dbReference type="PANTHER" id="PTHR33490:SF12">
    <property type="entry name" value="BLL5557 PROTEIN"/>
    <property type="match status" value="1"/>
</dbReference>
<dbReference type="InterPro" id="IPR002931">
    <property type="entry name" value="Transglutaminase-like"/>
</dbReference>
<keyword evidence="3" id="KW-1185">Reference proteome</keyword>
<proteinExistence type="predicted"/>
<sequence>MSAYLQQPGQHGVQRRDVYSRIEMEVQQPARIFAQVAVAEHPGAELTEKLVITRDGYPLEPQVIQTPHRGRLHRFRSQPGHVVIEYSASITGQADTVTAEPLDDALYLRPSRYAESDELLAKAYEEFTGVKEPREIFSAITEWVSTHLSYVPGSSGPSDGAGSTLLHRQGVCRDYAHLTTALLRALDVPARVVGVYAPGISPMDFHAVTEALVDGEWIVADSTRLGPRQSMVRMVTGRDAADTAFLSTYEGFVDLKSTRILATVDGNLPVDDHTATMQLT</sequence>
<organism evidence="2 3">
    <name type="scientific">Hoyosella altamirensis</name>
    <dbReference type="NCBI Taxonomy" id="616997"/>
    <lineage>
        <taxon>Bacteria</taxon>
        <taxon>Bacillati</taxon>
        <taxon>Actinomycetota</taxon>
        <taxon>Actinomycetes</taxon>
        <taxon>Mycobacteriales</taxon>
        <taxon>Hoyosellaceae</taxon>
        <taxon>Hoyosella</taxon>
    </lineage>
</organism>
<feature type="domain" description="Transglutaminase-like" evidence="1">
    <location>
        <begin position="164"/>
        <end position="224"/>
    </location>
</feature>